<organism evidence="1 2">
    <name type="scientific">Thalictrum thalictroides</name>
    <name type="common">Rue-anemone</name>
    <name type="synonym">Anemone thalictroides</name>
    <dbReference type="NCBI Taxonomy" id="46969"/>
    <lineage>
        <taxon>Eukaryota</taxon>
        <taxon>Viridiplantae</taxon>
        <taxon>Streptophyta</taxon>
        <taxon>Embryophyta</taxon>
        <taxon>Tracheophyta</taxon>
        <taxon>Spermatophyta</taxon>
        <taxon>Magnoliopsida</taxon>
        <taxon>Ranunculales</taxon>
        <taxon>Ranunculaceae</taxon>
        <taxon>Thalictroideae</taxon>
        <taxon>Thalictrum</taxon>
    </lineage>
</organism>
<sequence length="81" mass="9143">MITCGGDNLIQYRQCIMTVVKQWPKPNKTGLGSSLWTLVPNGVIWCIWSITNKVAIFYEASFLADATTKRIKASLWAWIGH</sequence>
<dbReference type="Proteomes" id="UP000554482">
    <property type="component" value="Unassembled WGS sequence"/>
</dbReference>
<evidence type="ECO:0000313" key="1">
    <source>
        <dbReference type="EMBL" id="KAF5189505.1"/>
    </source>
</evidence>
<accession>A0A7J6VZI5</accession>
<evidence type="ECO:0000313" key="2">
    <source>
        <dbReference type="Proteomes" id="UP000554482"/>
    </source>
</evidence>
<dbReference type="AlphaFoldDB" id="A0A7J6VZI5"/>
<reference evidence="1 2" key="1">
    <citation type="submission" date="2020-06" db="EMBL/GenBank/DDBJ databases">
        <title>Transcriptomic and genomic resources for Thalictrum thalictroides and T. hernandezii: Facilitating candidate gene discovery in an emerging model plant lineage.</title>
        <authorList>
            <person name="Arias T."/>
            <person name="Riano-Pachon D.M."/>
            <person name="Di Stilio V.S."/>
        </authorList>
    </citation>
    <scope>NUCLEOTIDE SEQUENCE [LARGE SCALE GENOMIC DNA]</scope>
    <source>
        <strain evidence="2">cv. WT478/WT964</strain>
        <tissue evidence="1">Leaves</tissue>
    </source>
</reference>
<name>A0A7J6VZI5_THATH</name>
<gene>
    <name evidence="1" type="ORF">FRX31_020908</name>
</gene>
<dbReference type="EMBL" id="JABWDY010025384">
    <property type="protein sequence ID" value="KAF5189505.1"/>
    <property type="molecule type" value="Genomic_DNA"/>
</dbReference>
<protein>
    <submittedName>
        <fullName evidence="1">Uncharacterized protein</fullName>
    </submittedName>
</protein>
<comment type="caution">
    <text evidence="1">The sequence shown here is derived from an EMBL/GenBank/DDBJ whole genome shotgun (WGS) entry which is preliminary data.</text>
</comment>
<keyword evidence="2" id="KW-1185">Reference proteome</keyword>
<proteinExistence type="predicted"/>